<dbReference type="Gene3D" id="3.20.20.300">
    <property type="entry name" value="Glycoside hydrolase, family 3, N-terminal domain"/>
    <property type="match status" value="2"/>
</dbReference>
<dbReference type="SUPFAM" id="SSF52279">
    <property type="entry name" value="Beta-D-glucan exohydrolase, C-terminal domain"/>
    <property type="match status" value="1"/>
</dbReference>
<dbReference type="Gene3D" id="2.60.40.10">
    <property type="entry name" value="Immunoglobulins"/>
    <property type="match status" value="1"/>
</dbReference>
<keyword evidence="2" id="KW-0378">Hydrolase</keyword>
<dbReference type="InterPro" id="IPR050288">
    <property type="entry name" value="Cellulose_deg_GH3"/>
</dbReference>
<dbReference type="PANTHER" id="PTHR42715">
    <property type="entry name" value="BETA-GLUCOSIDASE"/>
    <property type="match status" value="1"/>
</dbReference>
<evidence type="ECO:0000313" key="5">
    <source>
        <dbReference type="Proteomes" id="UP000589085"/>
    </source>
</evidence>
<dbReference type="InterPro" id="IPR002772">
    <property type="entry name" value="Glyco_hydro_3_C"/>
</dbReference>
<sequence length="602" mass="61771">MAARLTPAEKLTLVRADVAPASARGVSIVTLPGVPRAGLPALRMALVDGASQPSPLALMASWDRDLARRVGQARARAIRAGGRALAALGGIGPLPAGRTRDGEDPLLSGRMMGEVAAGLIAGHVLPLFGGLGQPGPDGMEQDRLLALHVALEHAAGAGMLCHVATVAMRPCGALEGMERTLRDGWRYGGMIALMADRATPEAPPAMHRTLVLSALAAGVDVEGEPGTAETALFGATLRQALKGGAVPPVRLDRMAAHIMQAMDAAGVTEHPPPFGALRAPAPYQGPLVGDEVAEGTVLLRNENAVLPLAGTAAAPILVLGAGPARTAARAMADALGRAGHAARLAADAPNGTALPPDVAQAGPVVIFSAGSEDDRLIGAVADSGAHVVVVLLSDDPDRPMPWLDQVDGVVQAWSWRDGGEDALAALLGGQRDFSGRLPVTLTGGAAPAHPAGYKAFDRAHVAPLFPFGYGLAIHARFAYGDLKVTRDGSRLLVAFSVTNRGTAPGRDVPQIYLDLPDGSGEAPKRLIGWRTVQLAPGQSARLAVGIDARMLGRWNPAALEWVAPAGDYGVSLGGHSANLARQVMIHLPELHVPAALPEGEAG</sequence>
<comment type="caution">
    <text evidence="4">The sequence shown here is derived from an EMBL/GenBank/DDBJ whole genome shotgun (WGS) entry which is preliminary data.</text>
</comment>
<accession>A0A7W4IDG5</accession>
<evidence type="ECO:0000259" key="3">
    <source>
        <dbReference type="SMART" id="SM01217"/>
    </source>
</evidence>
<proteinExistence type="inferred from homology"/>
<dbReference type="Pfam" id="PF01915">
    <property type="entry name" value="Glyco_hydro_3_C"/>
    <property type="match status" value="1"/>
</dbReference>
<dbReference type="InterPro" id="IPR017853">
    <property type="entry name" value="GH"/>
</dbReference>
<dbReference type="AlphaFoldDB" id="A0A7W4IDG5"/>
<evidence type="ECO:0000313" key="4">
    <source>
        <dbReference type="EMBL" id="MBB2160823.1"/>
    </source>
</evidence>
<comment type="similarity">
    <text evidence="1">Belongs to the glycosyl hydrolase 3 family.</text>
</comment>
<dbReference type="GO" id="GO:0004553">
    <property type="term" value="F:hydrolase activity, hydrolyzing O-glycosyl compounds"/>
    <property type="evidence" value="ECO:0007669"/>
    <property type="project" value="InterPro"/>
</dbReference>
<dbReference type="Gene3D" id="3.40.50.1700">
    <property type="entry name" value="Glycoside hydrolase family 3 C-terminal domain"/>
    <property type="match status" value="2"/>
</dbReference>
<dbReference type="GO" id="GO:0005975">
    <property type="term" value="P:carbohydrate metabolic process"/>
    <property type="evidence" value="ECO:0007669"/>
    <property type="project" value="InterPro"/>
</dbReference>
<dbReference type="PANTHER" id="PTHR42715:SF10">
    <property type="entry name" value="BETA-GLUCOSIDASE"/>
    <property type="match status" value="1"/>
</dbReference>
<reference evidence="4 5" key="1">
    <citation type="submission" date="2020-04" db="EMBL/GenBank/DDBJ databases">
        <title>Description of novel Gluconacetobacter.</title>
        <authorList>
            <person name="Sombolestani A."/>
        </authorList>
    </citation>
    <scope>NUCLEOTIDE SEQUENCE [LARGE SCALE GENOMIC DNA]</scope>
    <source>
        <strain evidence="4 5">LMG 19747</strain>
    </source>
</reference>
<dbReference type="InterPro" id="IPR026891">
    <property type="entry name" value="Fn3-like"/>
</dbReference>
<protein>
    <submittedName>
        <fullName evidence="4">Beta-glucosidase</fullName>
    </submittedName>
</protein>
<dbReference type="EMBL" id="JABEQJ010000014">
    <property type="protein sequence ID" value="MBB2160823.1"/>
    <property type="molecule type" value="Genomic_DNA"/>
</dbReference>
<dbReference type="InterPro" id="IPR036881">
    <property type="entry name" value="Glyco_hydro_3_C_sf"/>
</dbReference>
<dbReference type="InterPro" id="IPR036962">
    <property type="entry name" value="Glyco_hydro_3_N_sf"/>
</dbReference>
<evidence type="ECO:0000256" key="1">
    <source>
        <dbReference type="ARBA" id="ARBA00005336"/>
    </source>
</evidence>
<dbReference type="Pfam" id="PF14310">
    <property type="entry name" value="Fn3-like"/>
    <property type="match status" value="1"/>
</dbReference>
<organism evidence="4 5">
    <name type="scientific">Gluconacetobacter sacchari</name>
    <dbReference type="NCBI Taxonomy" id="92759"/>
    <lineage>
        <taxon>Bacteria</taxon>
        <taxon>Pseudomonadati</taxon>
        <taxon>Pseudomonadota</taxon>
        <taxon>Alphaproteobacteria</taxon>
        <taxon>Acetobacterales</taxon>
        <taxon>Acetobacteraceae</taxon>
        <taxon>Gluconacetobacter</taxon>
    </lineage>
</organism>
<evidence type="ECO:0000256" key="2">
    <source>
        <dbReference type="ARBA" id="ARBA00022801"/>
    </source>
</evidence>
<dbReference type="Proteomes" id="UP000589085">
    <property type="component" value="Unassembled WGS sequence"/>
</dbReference>
<dbReference type="SUPFAM" id="SSF51445">
    <property type="entry name" value="(Trans)glycosidases"/>
    <property type="match status" value="1"/>
</dbReference>
<name>A0A7W4IDG5_9PROT</name>
<dbReference type="SMART" id="SM01217">
    <property type="entry name" value="Fn3_like"/>
    <property type="match status" value="1"/>
</dbReference>
<feature type="domain" description="Fibronectin type III-like" evidence="3">
    <location>
        <begin position="507"/>
        <end position="576"/>
    </location>
</feature>
<dbReference type="InterPro" id="IPR013783">
    <property type="entry name" value="Ig-like_fold"/>
</dbReference>
<gene>
    <name evidence="4" type="ORF">HLH48_11685</name>
</gene>